<keyword evidence="1" id="KW-0436">Ligase</keyword>
<accession>A0A8J4TUS3</accession>
<protein>
    <submittedName>
        <fullName evidence="1">DNA ligase 1</fullName>
    </submittedName>
</protein>
<evidence type="ECO:0000313" key="1">
    <source>
        <dbReference type="EMBL" id="KAF5894803.1"/>
    </source>
</evidence>
<name>A0A8J4TUS3_CLAMG</name>
<dbReference type="GO" id="GO:0016874">
    <property type="term" value="F:ligase activity"/>
    <property type="evidence" value="ECO:0007669"/>
    <property type="project" value="UniProtKB-KW"/>
</dbReference>
<proteinExistence type="predicted"/>
<evidence type="ECO:0000313" key="2">
    <source>
        <dbReference type="Proteomes" id="UP000727407"/>
    </source>
</evidence>
<sequence>MQPISTESTERPKVALRLRNRAIAESQLLIHGSGRISQICLGTPSAFMQSCLITVFVVLRCAYELQIIVVFLTARLLELELKVNTCQ</sequence>
<gene>
    <name evidence="1" type="primary">Lig1</name>
    <name evidence="1" type="ORF">DAT39_015489</name>
</gene>
<comment type="caution">
    <text evidence="1">The sequence shown here is derived from an EMBL/GenBank/DDBJ whole genome shotgun (WGS) entry which is preliminary data.</text>
</comment>
<keyword evidence="2" id="KW-1185">Reference proteome</keyword>
<feature type="non-terminal residue" evidence="1">
    <location>
        <position position="87"/>
    </location>
</feature>
<dbReference type="AlphaFoldDB" id="A0A8J4TUS3"/>
<dbReference type="EMBL" id="QNUK01000356">
    <property type="protein sequence ID" value="KAF5894803.1"/>
    <property type="molecule type" value="Genomic_DNA"/>
</dbReference>
<reference evidence="1" key="1">
    <citation type="submission" date="2020-07" db="EMBL/GenBank/DDBJ databases">
        <title>Clarias magur genome sequencing, assembly and annotation.</title>
        <authorList>
            <person name="Kushwaha B."/>
            <person name="Kumar R."/>
            <person name="Das P."/>
            <person name="Joshi C.G."/>
            <person name="Kumar D."/>
            <person name="Nagpure N.S."/>
            <person name="Pandey M."/>
            <person name="Agarwal S."/>
            <person name="Srivastava S."/>
            <person name="Singh M."/>
            <person name="Sahoo L."/>
            <person name="Jayasankar P."/>
            <person name="Meher P.K."/>
            <person name="Koringa P.G."/>
            <person name="Iquebal M.A."/>
            <person name="Das S.P."/>
            <person name="Bit A."/>
            <person name="Patnaik S."/>
            <person name="Patel N."/>
            <person name="Shah T.M."/>
            <person name="Hinsu A."/>
            <person name="Jena J.K."/>
        </authorList>
    </citation>
    <scope>NUCLEOTIDE SEQUENCE</scope>
    <source>
        <strain evidence="1">CIFAMagur01</strain>
        <tissue evidence="1">Testis</tissue>
    </source>
</reference>
<organism evidence="1 2">
    <name type="scientific">Clarias magur</name>
    <name type="common">Asian catfish</name>
    <name type="synonym">Macropteronotus magur</name>
    <dbReference type="NCBI Taxonomy" id="1594786"/>
    <lineage>
        <taxon>Eukaryota</taxon>
        <taxon>Metazoa</taxon>
        <taxon>Chordata</taxon>
        <taxon>Craniata</taxon>
        <taxon>Vertebrata</taxon>
        <taxon>Euteleostomi</taxon>
        <taxon>Actinopterygii</taxon>
        <taxon>Neopterygii</taxon>
        <taxon>Teleostei</taxon>
        <taxon>Ostariophysi</taxon>
        <taxon>Siluriformes</taxon>
        <taxon>Clariidae</taxon>
        <taxon>Clarias</taxon>
    </lineage>
</organism>
<dbReference type="Proteomes" id="UP000727407">
    <property type="component" value="Unassembled WGS sequence"/>
</dbReference>